<evidence type="ECO:0000313" key="2">
    <source>
        <dbReference type="EMBL" id="RAG82857.1"/>
    </source>
</evidence>
<dbReference type="GO" id="GO:0004074">
    <property type="term" value="F:biliverdin reductase [NAD(P)H] activity"/>
    <property type="evidence" value="ECO:0007669"/>
    <property type="project" value="TreeGrafter"/>
</dbReference>
<gene>
    <name evidence="2" type="ORF">DN069_25140</name>
</gene>
<name>A0A2X0IEA0_9ACTN</name>
<dbReference type="Pfam" id="PF13460">
    <property type="entry name" value="NAD_binding_10"/>
    <property type="match status" value="1"/>
</dbReference>
<protein>
    <submittedName>
        <fullName evidence="2">NAD(P)-dependent oxidoreductase</fullName>
    </submittedName>
</protein>
<dbReference type="GO" id="GO:0042602">
    <property type="term" value="F:riboflavin reductase (NADPH) activity"/>
    <property type="evidence" value="ECO:0007669"/>
    <property type="project" value="TreeGrafter"/>
</dbReference>
<feature type="domain" description="NAD(P)-binding" evidence="1">
    <location>
        <begin position="7"/>
        <end position="199"/>
    </location>
</feature>
<organism evidence="2 3">
    <name type="scientific">Streptacidiphilus pinicola</name>
    <dbReference type="NCBI Taxonomy" id="2219663"/>
    <lineage>
        <taxon>Bacteria</taxon>
        <taxon>Bacillati</taxon>
        <taxon>Actinomycetota</taxon>
        <taxon>Actinomycetes</taxon>
        <taxon>Kitasatosporales</taxon>
        <taxon>Streptomycetaceae</taxon>
        <taxon>Streptacidiphilus</taxon>
    </lineage>
</organism>
<dbReference type="InterPro" id="IPR051606">
    <property type="entry name" value="Polyketide_Oxido-like"/>
</dbReference>
<dbReference type="OrthoDB" id="3763081at2"/>
<dbReference type="InterPro" id="IPR016040">
    <property type="entry name" value="NAD(P)-bd_dom"/>
</dbReference>
<dbReference type="EMBL" id="QKYN01000100">
    <property type="protein sequence ID" value="RAG82857.1"/>
    <property type="molecule type" value="Genomic_DNA"/>
</dbReference>
<dbReference type="PANTHER" id="PTHR43355">
    <property type="entry name" value="FLAVIN REDUCTASE (NADPH)"/>
    <property type="match status" value="1"/>
</dbReference>
<accession>A0A2X0IEA0</accession>
<dbReference type="Proteomes" id="UP000248889">
    <property type="component" value="Unassembled WGS sequence"/>
</dbReference>
<dbReference type="SUPFAM" id="SSF51735">
    <property type="entry name" value="NAD(P)-binding Rossmann-fold domains"/>
    <property type="match status" value="1"/>
</dbReference>
<keyword evidence="3" id="KW-1185">Reference proteome</keyword>
<dbReference type="Gene3D" id="3.40.50.720">
    <property type="entry name" value="NAD(P)-binding Rossmann-like Domain"/>
    <property type="match status" value="1"/>
</dbReference>
<reference evidence="2 3" key="1">
    <citation type="submission" date="2018-06" db="EMBL/GenBank/DDBJ databases">
        <title>Streptacidiphilus pinicola sp. nov., isolated from pine grove soil.</title>
        <authorList>
            <person name="Roh S.G."/>
            <person name="Park S."/>
            <person name="Kim M.-K."/>
            <person name="Yun B.-R."/>
            <person name="Park J."/>
            <person name="Kim M.J."/>
            <person name="Kim Y.S."/>
            <person name="Kim S.B."/>
        </authorList>
    </citation>
    <scope>NUCLEOTIDE SEQUENCE [LARGE SCALE GENOMIC DNA]</scope>
    <source>
        <strain evidence="2 3">MMS16-CNU450</strain>
    </source>
</reference>
<dbReference type="AlphaFoldDB" id="A0A2X0IEA0"/>
<proteinExistence type="predicted"/>
<dbReference type="InterPro" id="IPR036291">
    <property type="entry name" value="NAD(P)-bd_dom_sf"/>
</dbReference>
<sequence length="230" mass="24612">MRLVVLGATGPTGRVLTDQALAAGHQVTAVARRADTLPARPGLTTVAADATREGALDTALTGADAVLSALGVRPSRAPVRLYSTGITQAVAAMERHGVKRLLAISSAVLDPAWRPSGEFFFNHVLDPHVNRRVARTAHEDMRRMEAVLADSAVEWTAVRPSGLFGHPAVTAYRTAPQSADGLYTSRADLAAAMLRELDENAYLRTAMGVATVDTRPGFLKLLREEVLRKQ</sequence>
<dbReference type="RefSeq" id="WP_111504540.1">
    <property type="nucleotide sequence ID" value="NZ_QKYN01000100.1"/>
</dbReference>
<dbReference type="PANTHER" id="PTHR43355:SF2">
    <property type="entry name" value="FLAVIN REDUCTASE (NADPH)"/>
    <property type="match status" value="1"/>
</dbReference>
<evidence type="ECO:0000313" key="3">
    <source>
        <dbReference type="Proteomes" id="UP000248889"/>
    </source>
</evidence>
<comment type="caution">
    <text evidence="2">The sequence shown here is derived from an EMBL/GenBank/DDBJ whole genome shotgun (WGS) entry which is preliminary data.</text>
</comment>
<evidence type="ECO:0000259" key="1">
    <source>
        <dbReference type="Pfam" id="PF13460"/>
    </source>
</evidence>